<dbReference type="Gene3D" id="3.10.50.40">
    <property type="match status" value="1"/>
</dbReference>
<dbReference type="InterPro" id="IPR044208">
    <property type="entry name" value="FKBP19-like"/>
</dbReference>
<dbReference type="InterPro" id="IPR046357">
    <property type="entry name" value="PPIase_dom_sf"/>
</dbReference>
<dbReference type="SUPFAM" id="SSF54534">
    <property type="entry name" value="FKBP-like"/>
    <property type="match status" value="1"/>
</dbReference>
<accession>A0A7S4N2S9</accession>
<name>A0A7S4N2S9_9STRA</name>
<dbReference type="PANTHER" id="PTHR47717:SF1">
    <property type="entry name" value="PEPTIDYL-PROLYL CIS-TRANS ISOMERASE FKBP19, CHLOROPLASTIC"/>
    <property type="match status" value="1"/>
</dbReference>
<proteinExistence type="predicted"/>
<keyword evidence="2" id="KW-0732">Signal</keyword>
<evidence type="ECO:0000256" key="1">
    <source>
        <dbReference type="PROSITE-ProRule" id="PRU00277"/>
    </source>
</evidence>
<keyword evidence="1" id="KW-0413">Isomerase</keyword>
<gene>
    <name evidence="4" type="ORF">OAUR00152_LOCUS26651</name>
</gene>
<dbReference type="PANTHER" id="PTHR47717">
    <property type="entry name" value="PEPTIDYL-PROLYL CIS-TRANS ISOMERASE FKBP19, CHLOROPLASTIC"/>
    <property type="match status" value="1"/>
</dbReference>
<feature type="chain" id="PRO_5031527881" description="peptidylprolyl isomerase" evidence="2">
    <location>
        <begin position="25"/>
        <end position="270"/>
    </location>
</feature>
<dbReference type="AlphaFoldDB" id="A0A7S4N2S9"/>
<keyword evidence="1" id="KW-0697">Rotamase</keyword>
<evidence type="ECO:0000259" key="3">
    <source>
        <dbReference type="PROSITE" id="PS50059"/>
    </source>
</evidence>
<sequence>MAVFSSLSTVIPTLLICAIPAAEAFQFRSLSASSQTSNAWTTTAVRAASSGTGEEEEDDRFSTDRRSALSVLLSAGAAAAALPSPALAKSDPVSGTGAYDQTKSQPDFVQKYEDFALTDEGWSYKDVKPGAGDVKIETGDRVVFDWSGYTIGYFGRPFEAKGGPQGGAFDKDLDYSRTVIGSGTVVPGLDCALRTMKPGGIRQVVVPYGALSYPPDDLEHNRVGPKPTTFSGQRALNFVLENPRVDRTLLFNVKVVRIDKKDGKGGFIRG</sequence>
<reference evidence="4" key="1">
    <citation type="submission" date="2021-01" db="EMBL/GenBank/DDBJ databases">
        <authorList>
            <person name="Corre E."/>
            <person name="Pelletier E."/>
            <person name="Niang G."/>
            <person name="Scheremetjew M."/>
            <person name="Finn R."/>
            <person name="Kale V."/>
            <person name="Holt S."/>
            <person name="Cochrane G."/>
            <person name="Meng A."/>
            <person name="Brown T."/>
            <person name="Cohen L."/>
        </authorList>
    </citation>
    <scope>NUCLEOTIDE SEQUENCE</scope>
    <source>
        <strain evidence="4">Isolate 1302-5</strain>
    </source>
</reference>
<dbReference type="GO" id="GO:0009579">
    <property type="term" value="C:thylakoid"/>
    <property type="evidence" value="ECO:0007669"/>
    <property type="project" value="TreeGrafter"/>
</dbReference>
<dbReference type="Pfam" id="PF00254">
    <property type="entry name" value="FKBP_C"/>
    <property type="match status" value="1"/>
</dbReference>
<dbReference type="EMBL" id="HBKQ01038549">
    <property type="protein sequence ID" value="CAE2260738.1"/>
    <property type="molecule type" value="Transcribed_RNA"/>
</dbReference>
<dbReference type="GO" id="GO:0003755">
    <property type="term" value="F:peptidyl-prolyl cis-trans isomerase activity"/>
    <property type="evidence" value="ECO:0007669"/>
    <property type="project" value="UniProtKB-KW"/>
</dbReference>
<organism evidence="4">
    <name type="scientific">Odontella aurita</name>
    <dbReference type="NCBI Taxonomy" id="265563"/>
    <lineage>
        <taxon>Eukaryota</taxon>
        <taxon>Sar</taxon>
        <taxon>Stramenopiles</taxon>
        <taxon>Ochrophyta</taxon>
        <taxon>Bacillariophyta</taxon>
        <taxon>Mediophyceae</taxon>
        <taxon>Biddulphiophycidae</taxon>
        <taxon>Eupodiscales</taxon>
        <taxon>Odontellaceae</taxon>
        <taxon>Odontella</taxon>
    </lineage>
</organism>
<evidence type="ECO:0000313" key="4">
    <source>
        <dbReference type="EMBL" id="CAE2260738.1"/>
    </source>
</evidence>
<comment type="catalytic activity">
    <reaction evidence="1">
        <text>[protein]-peptidylproline (omega=180) = [protein]-peptidylproline (omega=0)</text>
        <dbReference type="Rhea" id="RHEA:16237"/>
        <dbReference type="Rhea" id="RHEA-COMP:10747"/>
        <dbReference type="Rhea" id="RHEA-COMP:10748"/>
        <dbReference type="ChEBI" id="CHEBI:83833"/>
        <dbReference type="ChEBI" id="CHEBI:83834"/>
        <dbReference type="EC" id="5.2.1.8"/>
    </reaction>
</comment>
<protein>
    <recommendedName>
        <fullName evidence="1">peptidylprolyl isomerase</fullName>
        <ecNumber evidence="1">5.2.1.8</ecNumber>
    </recommendedName>
</protein>
<dbReference type="EC" id="5.2.1.8" evidence="1"/>
<feature type="signal peptide" evidence="2">
    <location>
        <begin position="1"/>
        <end position="24"/>
    </location>
</feature>
<feature type="domain" description="PPIase FKBP-type" evidence="3">
    <location>
        <begin position="139"/>
        <end position="207"/>
    </location>
</feature>
<dbReference type="InterPro" id="IPR001179">
    <property type="entry name" value="PPIase_FKBP_dom"/>
</dbReference>
<dbReference type="PROSITE" id="PS50059">
    <property type="entry name" value="FKBP_PPIASE"/>
    <property type="match status" value="1"/>
</dbReference>
<evidence type="ECO:0000256" key="2">
    <source>
        <dbReference type="SAM" id="SignalP"/>
    </source>
</evidence>
<dbReference type="GO" id="GO:0009507">
    <property type="term" value="C:chloroplast"/>
    <property type="evidence" value="ECO:0007669"/>
    <property type="project" value="TreeGrafter"/>
</dbReference>